<reference evidence="1 2" key="1">
    <citation type="submission" date="2024-01" db="EMBL/GenBank/DDBJ databases">
        <title>Complete genome of Cladobotryum mycophilum ATHUM6906.</title>
        <authorList>
            <person name="Christinaki A.C."/>
            <person name="Myridakis A.I."/>
            <person name="Kouvelis V.N."/>
        </authorList>
    </citation>
    <scope>NUCLEOTIDE SEQUENCE [LARGE SCALE GENOMIC DNA]</scope>
    <source>
        <strain evidence="1 2">ATHUM6906</strain>
    </source>
</reference>
<dbReference type="EMBL" id="JAVFKD010000016">
    <property type="protein sequence ID" value="KAK5988361.1"/>
    <property type="molecule type" value="Genomic_DNA"/>
</dbReference>
<sequence>MKYTPVLAATFAAIAVAKPIDLPNGYPGYPGYPPSGTPLPPYVSPLNGKPDHEVDSCANCGHTCKEYADGPIHTSCLVVYCGVTCILG</sequence>
<evidence type="ECO:0000313" key="2">
    <source>
        <dbReference type="Proteomes" id="UP001338125"/>
    </source>
</evidence>
<protein>
    <submittedName>
        <fullName evidence="1">Uncharacterized protein</fullName>
    </submittedName>
</protein>
<evidence type="ECO:0000313" key="1">
    <source>
        <dbReference type="EMBL" id="KAK5988361.1"/>
    </source>
</evidence>
<organism evidence="1 2">
    <name type="scientific">Cladobotryum mycophilum</name>
    <dbReference type="NCBI Taxonomy" id="491253"/>
    <lineage>
        <taxon>Eukaryota</taxon>
        <taxon>Fungi</taxon>
        <taxon>Dikarya</taxon>
        <taxon>Ascomycota</taxon>
        <taxon>Pezizomycotina</taxon>
        <taxon>Sordariomycetes</taxon>
        <taxon>Hypocreomycetidae</taxon>
        <taxon>Hypocreales</taxon>
        <taxon>Hypocreaceae</taxon>
        <taxon>Cladobotryum</taxon>
    </lineage>
</organism>
<comment type="caution">
    <text evidence="1">The sequence shown here is derived from an EMBL/GenBank/DDBJ whole genome shotgun (WGS) entry which is preliminary data.</text>
</comment>
<accession>A0ABR0S859</accession>
<dbReference type="Proteomes" id="UP001338125">
    <property type="component" value="Unassembled WGS sequence"/>
</dbReference>
<gene>
    <name evidence="1" type="ORF">PT974_12513</name>
</gene>
<keyword evidence="2" id="KW-1185">Reference proteome</keyword>
<proteinExistence type="predicted"/>
<name>A0ABR0S859_9HYPO</name>